<dbReference type="InterPro" id="IPR050469">
    <property type="entry name" value="Diguanylate_Cyclase"/>
</dbReference>
<dbReference type="SMART" id="SM00267">
    <property type="entry name" value="GGDEF"/>
    <property type="match status" value="1"/>
</dbReference>
<feature type="transmembrane region" description="Helical" evidence="3">
    <location>
        <begin position="141"/>
        <end position="162"/>
    </location>
</feature>
<dbReference type="PANTHER" id="PTHR45138">
    <property type="entry name" value="REGULATORY COMPONENTS OF SENSORY TRANSDUCTION SYSTEM"/>
    <property type="match status" value="1"/>
</dbReference>
<dbReference type="PROSITE" id="PS50887">
    <property type="entry name" value="GGDEF"/>
    <property type="match status" value="1"/>
</dbReference>
<protein>
    <recommendedName>
        <fullName evidence="1">diguanylate cyclase</fullName>
        <ecNumber evidence="1">2.7.7.65</ecNumber>
    </recommendedName>
</protein>
<dbReference type="InterPro" id="IPR043128">
    <property type="entry name" value="Rev_trsase/Diguanyl_cyclase"/>
</dbReference>
<evidence type="ECO:0000256" key="3">
    <source>
        <dbReference type="SAM" id="Phobius"/>
    </source>
</evidence>
<organism evidence="5 6">
    <name type="scientific">Congregibacter variabilis</name>
    <dbReference type="NCBI Taxonomy" id="3081200"/>
    <lineage>
        <taxon>Bacteria</taxon>
        <taxon>Pseudomonadati</taxon>
        <taxon>Pseudomonadota</taxon>
        <taxon>Gammaproteobacteria</taxon>
        <taxon>Cellvibrionales</taxon>
        <taxon>Halieaceae</taxon>
        <taxon>Congregibacter</taxon>
    </lineage>
</organism>
<sequence>MIYLRNIPEEELFCAQLELLMQHGRVASMMANLIGVIAVMGLLWPYFDAGDLLLWGFGILILLLLRSLHMSAALSDRRYLSRPKKLFWQLVAGSAATGLIWSGTYILVSPYLPVTIQYLLLLIVVFIAAISLAVMVVIREYFLAFTFSALWPIAWWSLANFWDQPYNLLLGFLLLALTGLLTAASNGIHDTFRRMLSLNWQQEAMARELGQITNSLRDRNLQLQEARRQLTDLANIDELTGLGNRRLINQTLREEVNRARRSHGWVSVILIDVDFFKKYNDTYGHPAGDEVLRRIGDIMQRATARAGEVAGRYGGEEFILVLPGARAPEALRTAERLKRLVYEENIPHSDSEVSDRISISQGVLSIMPDEDVDPGVLVDRADAALYEAKREGRDKIAVV</sequence>
<dbReference type="CDD" id="cd01949">
    <property type="entry name" value="GGDEF"/>
    <property type="match status" value="1"/>
</dbReference>
<dbReference type="EMBL" id="CP136864">
    <property type="protein sequence ID" value="WOJ93177.1"/>
    <property type="molecule type" value="Genomic_DNA"/>
</dbReference>
<evidence type="ECO:0000256" key="1">
    <source>
        <dbReference type="ARBA" id="ARBA00012528"/>
    </source>
</evidence>
<name>A0ABZ0I0Z7_9GAMM</name>
<keyword evidence="6" id="KW-1185">Reference proteome</keyword>
<evidence type="ECO:0000313" key="6">
    <source>
        <dbReference type="Proteomes" id="UP001626537"/>
    </source>
</evidence>
<accession>A0ABZ0I0Z7</accession>
<feature type="transmembrane region" description="Helical" evidence="3">
    <location>
        <begin position="168"/>
        <end position="188"/>
    </location>
</feature>
<dbReference type="PANTHER" id="PTHR45138:SF9">
    <property type="entry name" value="DIGUANYLATE CYCLASE DGCM-RELATED"/>
    <property type="match status" value="1"/>
</dbReference>
<dbReference type="NCBIfam" id="TIGR00254">
    <property type="entry name" value="GGDEF"/>
    <property type="match status" value="1"/>
</dbReference>
<dbReference type="SUPFAM" id="SSF55073">
    <property type="entry name" value="Nucleotide cyclase"/>
    <property type="match status" value="1"/>
</dbReference>
<feature type="transmembrane region" description="Helical" evidence="3">
    <location>
        <begin position="114"/>
        <end position="134"/>
    </location>
</feature>
<feature type="domain" description="GGDEF" evidence="4">
    <location>
        <begin position="264"/>
        <end position="399"/>
    </location>
</feature>
<dbReference type="InterPro" id="IPR029787">
    <property type="entry name" value="Nucleotide_cyclase"/>
</dbReference>
<feature type="transmembrane region" description="Helical" evidence="3">
    <location>
        <begin position="26"/>
        <end position="47"/>
    </location>
</feature>
<dbReference type="Gene3D" id="3.30.70.270">
    <property type="match status" value="1"/>
</dbReference>
<gene>
    <name evidence="5" type="ORF">R0135_15520</name>
</gene>
<proteinExistence type="predicted"/>
<dbReference type="Proteomes" id="UP001626537">
    <property type="component" value="Chromosome"/>
</dbReference>
<dbReference type="Pfam" id="PF00990">
    <property type="entry name" value="GGDEF"/>
    <property type="match status" value="1"/>
</dbReference>
<keyword evidence="3" id="KW-0812">Transmembrane</keyword>
<dbReference type="RefSeq" id="WP_407347835.1">
    <property type="nucleotide sequence ID" value="NZ_CP136864.1"/>
</dbReference>
<keyword evidence="5" id="KW-0808">Transferase</keyword>
<reference evidence="5 6" key="1">
    <citation type="submission" date="2023-10" db="EMBL/GenBank/DDBJ databases">
        <title>Two novel species belonging to the OM43/NOR5 clade.</title>
        <authorList>
            <person name="Park M."/>
        </authorList>
    </citation>
    <scope>NUCLEOTIDE SEQUENCE [LARGE SCALE GENOMIC DNA]</scope>
    <source>
        <strain evidence="5 6">IMCC43200</strain>
    </source>
</reference>
<evidence type="ECO:0000313" key="5">
    <source>
        <dbReference type="EMBL" id="WOJ93177.1"/>
    </source>
</evidence>
<comment type="catalytic activity">
    <reaction evidence="2">
        <text>2 GTP = 3',3'-c-di-GMP + 2 diphosphate</text>
        <dbReference type="Rhea" id="RHEA:24898"/>
        <dbReference type="ChEBI" id="CHEBI:33019"/>
        <dbReference type="ChEBI" id="CHEBI:37565"/>
        <dbReference type="ChEBI" id="CHEBI:58805"/>
        <dbReference type="EC" id="2.7.7.65"/>
    </reaction>
</comment>
<keyword evidence="3" id="KW-1133">Transmembrane helix</keyword>
<evidence type="ECO:0000259" key="4">
    <source>
        <dbReference type="PROSITE" id="PS50887"/>
    </source>
</evidence>
<evidence type="ECO:0000256" key="2">
    <source>
        <dbReference type="ARBA" id="ARBA00034247"/>
    </source>
</evidence>
<keyword evidence="3" id="KW-0472">Membrane</keyword>
<feature type="transmembrane region" description="Helical" evidence="3">
    <location>
        <begin position="53"/>
        <end position="74"/>
    </location>
</feature>
<dbReference type="InterPro" id="IPR000160">
    <property type="entry name" value="GGDEF_dom"/>
</dbReference>
<feature type="transmembrane region" description="Helical" evidence="3">
    <location>
        <begin position="86"/>
        <end position="108"/>
    </location>
</feature>
<dbReference type="EC" id="2.7.7.65" evidence="1"/>
<dbReference type="GO" id="GO:0052621">
    <property type="term" value="F:diguanylate cyclase activity"/>
    <property type="evidence" value="ECO:0007669"/>
    <property type="project" value="UniProtKB-EC"/>
</dbReference>
<keyword evidence="5" id="KW-0548">Nucleotidyltransferase</keyword>